<dbReference type="GO" id="GO:0042575">
    <property type="term" value="C:DNA polymerase complex"/>
    <property type="evidence" value="ECO:0007669"/>
    <property type="project" value="UniProtKB-ARBA"/>
</dbReference>
<dbReference type="PANTHER" id="PTHR46954">
    <property type="entry name" value="C2H2-TYPE DOMAIN-CONTAINING PROTEIN"/>
    <property type="match status" value="1"/>
</dbReference>
<dbReference type="STRING" id="35525.A0A164PWV2"/>
<dbReference type="Pfam" id="PF03564">
    <property type="entry name" value="DUF1759"/>
    <property type="match status" value="1"/>
</dbReference>
<dbReference type="SUPFAM" id="SSF53098">
    <property type="entry name" value="Ribonuclease H-like"/>
    <property type="match status" value="1"/>
</dbReference>
<dbReference type="InterPro" id="IPR005312">
    <property type="entry name" value="DUF1759"/>
</dbReference>
<evidence type="ECO:0000313" key="2">
    <source>
        <dbReference type="EMBL" id="KZS07219.1"/>
    </source>
</evidence>
<organism evidence="2 3">
    <name type="scientific">Daphnia magna</name>
    <dbReference type="NCBI Taxonomy" id="35525"/>
    <lineage>
        <taxon>Eukaryota</taxon>
        <taxon>Metazoa</taxon>
        <taxon>Ecdysozoa</taxon>
        <taxon>Arthropoda</taxon>
        <taxon>Crustacea</taxon>
        <taxon>Branchiopoda</taxon>
        <taxon>Diplostraca</taxon>
        <taxon>Cladocera</taxon>
        <taxon>Anomopoda</taxon>
        <taxon>Daphniidae</taxon>
        <taxon>Daphnia</taxon>
    </lineage>
</organism>
<evidence type="ECO:0000313" key="3">
    <source>
        <dbReference type="Proteomes" id="UP000076858"/>
    </source>
</evidence>
<dbReference type="InterPro" id="IPR043502">
    <property type="entry name" value="DNA/RNA_pol_sf"/>
</dbReference>
<reference evidence="2 3" key="1">
    <citation type="submission" date="2016-03" db="EMBL/GenBank/DDBJ databases">
        <title>EvidentialGene: Evidence-directed Construction of Genes on Genomes.</title>
        <authorList>
            <person name="Gilbert D.G."/>
            <person name="Choi J.-H."/>
            <person name="Mockaitis K."/>
            <person name="Colbourne J."/>
            <person name="Pfrender M."/>
        </authorList>
    </citation>
    <scope>NUCLEOTIDE SEQUENCE [LARGE SCALE GENOMIC DNA]</scope>
    <source>
        <strain evidence="2 3">Xinb3</strain>
        <tissue evidence="2">Complete organism</tissue>
    </source>
</reference>
<keyword evidence="3" id="KW-1185">Reference proteome</keyword>
<feature type="domain" description="C2H2-type" evidence="1">
    <location>
        <begin position="598"/>
        <end position="618"/>
    </location>
</feature>
<comment type="caution">
    <text evidence="2">The sequence shown here is derived from an EMBL/GenBank/DDBJ whole genome shotgun (WGS) entry which is preliminary data.</text>
</comment>
<dbReference type="EMBL" id="LRGB01002536">
    <property type="protein sequence ID" value="KZS07219.1"/>
    <property type="molecule type" value="Genomic_DNA"/>
</dbReference>
<dbReference type="PANTHER" id="PTHR46954:SF1">
    <property type="entry name" value="C2H2-TYPE DOMAIN-CONTAINING PROTEIN"/>
    <property type="match status" value="1"/>
</dbReference>
<name>A0A164PWV2_9CRUS</name>
<sequence length="2141" mass="242897">MIGDNHLFIINYPLASSAVPAIIKDIVTKRNDSLDINIRQNARIQYLEDAAIRPENESKRLIHVIQSKQCDQRRAKHAQDVSTAQYNGWLAAAQLGLRQCIKLITAGNIVSALQYTPTTVNFTTDRTTCGPEPLFNNFIIGLSGWELTAFMPCYWAGGIVIFNDKLMLIAITRGNRSKHPSSSHSAIWLTLSDTKTSISSNTNIKLIPLIRKSSLARRADGVRRRQGRVGKVYTLLFFFRASNRSGHLENPQGVFTLGPQVACFLSQDDKARIPIGITATNKQSPMIMHVVYGVSLPDHDWVVAEQHKLIPSVYSGTEIQPNGLGKPEAVGYSGPTYMAIRSGKHCSSTAFAHGLDFGRLLSVPEFEKIMKSGPEKSVKLVIFITVDGGPDENPRYQKVIDVAVHHFSSHKLDGFFVATNAPGRSVFNHVERKMAPLSRELSGLILPYDHYGTHLDDQRRTVELVLEKRNFAFAGSTLAEIWSKVVDQKWLSEHVRTSQYMTQIVKCLDNTCCSPPRSLFFFVNPSRFIAPPIPLIQTSNGLKAAERTDTENRFFSSLFVSKMSKIEEILPRSTKVFKELPYDLYCPSIQSVLLERICKICNIYFASKVMFKKHKEVHKKDAVREALTITRTMPVEIAAVRQREMMAIIAREPEDKELMVQLLLFSFSNAPYAPPLSYDFGYRRVSYDFGYRRVSYDFGHRRVWMNDHYYIRYPRYAKYRNIYPQHLARLLWWLESGEDIFYPTLSLLVDCPHWLIRSKIHWVRIISLIDLDDTFMPRRRISQLSQQIRAAVHEEKRAPRREATVYKRQISERANQIPAANRTALIQAAGKILKETQDRRQNLKTPPNQPANQTALSKHTKEIANIARLIAQRGGNRAAATRAINMITVILADATRSFDSNIFEETDAVDLQVVMDNTDQHNQVFRDALDNFTFQMNPLQAAEHSANAALVPAVPATATTAPSASALPKLELPIFKGDILFWSIFWDVFEAEVDAKNYGGATKFNFLISKLEGEAKFSLLGLTFSNENYLKAKDLLRERYSQPKKFVTAHYKALINLPTANSTRSSLSSFADQLQSHIRGLEALGTAPTSYGDLLVCLLVDKLEFNVRRNLTRHQGNAEWTLDELRTAIKREIEIMDDSCDLPSPTRSETKQVLFGTSQQIQPNKRKLCPFYFGEHTPTRCIEIKGPEEQAKLVKIKKLCLNCLNSGHTNPKDCPSRFRCFHCHRPHHTSLHSDKGVGSLKMLRLHPTGQVLLSLSGFKGLAATATEPSYFDVVHFWLNGLNGERIQIKAVVLNSIFDPLEDPHRAILSSLPHVKDLQLAHPTSVNDRFSIYILIGADSYWSIVGDESIHGKCPTAVNSFIGYLVSGPLPDTDDITRLWSLETLGILPDAKNADSMAAYQSDSISFVHNQNTAKLPWKTIHLELPSNYLICQRRTRHTVSSFLKKPPMLQLYSEIIRDQLNAGFIVKVPRDLPTQRGSHYIPHFAIQKDSKTTPIRIVSSPFILNSVIKKYLQGFSTPVSVDIESHIYVDNLISGSETIPEALNYCTESCSIFAAASLSLQSWAFNGPSLNKQETLDGITDISTLTKTLGLLWNRSTDVLELPVVDLSPFFLPTATKRDLLRGISSIWILLASLLANASPKILRSYFGTKNRVHSLHVFVDASQQAYGAVAYLLDGDHSSFVMSKARVAPLKGNGPQLTLPQLEIIAAVVVTMCSDSQIVLYWLSTNDRIKTLFVSNHVSTILNFNRLYSVMWHYCPTASNPANLLTRGVTLQQLKTSSIWISGPSWLTVRENWPQWNVSNLNSTKVLHLAEISAKAARARLPLAIDVSTVMEIDRFNWSSLRRATALVFRQLRNFRLKKEEWIRSLLTAKKTPTCRTPKDSLISIPFSRCRTEYLRGDKNGCRPPLVTQLDLYLDDDLVIWCRGRLLNADISRVAQNPVLLPKNADLTRLIIRYHHERSLHSGVSITIRHIRQRFFYSLHQTTIHQTFAFLLIEWRFIPKRAPWYGGFWERLVGLTKETLKKMLGCTRLKFNEFRTIVAEIEAILNDRPLTYVSSDMNDPQALTPSHLLYGGRLTSLPYDQTTEEELLNPTFGEKPSHLLNMFYRRQRILKSFWSRWQNYYITSLHERHITCNKRPELRV</sequence>
<gene>
    <name evidence="2" type="ORF">APZ42_029111</name>
</gene>
<proteinExistence type="predicted"/>
<dbReference type="PROSITE" id="PS00028">
    <property type="entry name" value="ZINC_FINGER_C2H2_1"/>
    <property type="match status" value="1"/>
</dbReference>
<dbReference type="OrthoDB" id="5973968at2759"/>
<dbReference type="InterPro" id="IPR036397">
    <property type="entry name" value="RNaseH_sf"/>
</dbReference>
<protein>
    <recommendedName>
        <fullName evidence="1">C2H2-type domain-containing protein</fullName>
    </recommendedName>
</protein>
<dbReference type="InterPro" id="IPR008042">
    <property type="entry name" value="Retrotrans_Pao"/>
</dbReference>
<dbReference type="SUPFAM" id="SSF56672">
    <property type="entry name" value="DNA/RNA polymerases"/>
    <property type="match status" value="1"/>
</dbReference>
<dbReference type="Gene3D" id="3.30.420.10">
    <property type="entry name" value="Ribonuclease H-like superfamily/Ribonuclease H"/>
    <property type="match status" value="1"/>
</dbReference>
<accession>A0A164PWV2</accession>
<dbReference type="InterPro" id="IPR012337">
    <property type="entry name" value="RNaseH-like_sf"/>
</dbReference>
<dbReference type="GO" id="GO:0071897">
    <property type="term" value="P:DNA biosynthetic process"/>
    <property type="evidence" value="ECO:0007669"/>
    <property type="project" value="UniProtKB-ARBA"/>
</dbReference>
<dbReference type="Pfam" id="PF05380">
    <property type="entry name" value="Peptidase_A17"/>
    <property type="match status" value="1"/>
</dbReference>
<dbReference type="InterPro" id="IPR013087">
    <property type="entry name" value="Znf_C2H2_type"/>
</dbReference>
<dbReference type="Proteomes" id="UP000076858">
    <property type="component" value="Unassembled WGS sequence"/>
</dbReference>
<evidence type="ECO:0000259" key="1">
    <source>
        <dbReference type="PROSITE" id="PS00028"/>
    </source>
</evidence>
<dbReference type="GO" id="GO:0003676">
    <property type="term" value="F:nucleic acid binding"/>
    <property type="evidence" value="ECO:0007669"/>
    <property type="project" value="InterPro"/>
</dbReference>